<evidence type="ECO:0000313" key="3">
    <source>
        <dbReference type="Proteomes" id="UP000182272"/>
    </source>
</evidence>
<name>A0A1H6NI35_9PSED</name>
<dbReference type="Proteomes" id="UP000182272">
    <property type="component" value="Chromosome I"/>
</dbReference>
<dbReference type="Pfam" id="PF16778">
    <property type="entry name" value="Phage_tail_APC"/>
    <property type="match status" value="1"/>
</dbReference>
<dbReference type="InterPro" id="IPR031893">
    <property type="entry name" value="Phage_tail_APC"/>
</dbReference>
<evidence type="ECO:0000313" key="2">
    <source>
        <dbReference type="EMBL" id="SEI12651.1"/>
    </source>
</evidence>
<accession>A0A1H6NI35</accession>
<feature type="domain" description="Phage tail assembly chaperone-like" evidence="1">
    <location>
        <begin position="17"/>
        <end position="75"/>
    </location>
</feature>
<dbReference type="AlphaFoldDB" id="A0A1H6NI35"/>
<gene>
    <name evidence="2" type="ORF">SAMN05216581_2502</name>
</gene>
<dbReference type="RefSeq" id="WP_019362546.1">
    <property type="nucleotide sequence ID" value="NZ_CP162519.1"/>
</dbReference>
<dbReference type="Gene3D" id="6.10.140.1310">
    <property type="match status" value="1"/>
</dbReference>
<reference evidence="2 3" key="1">
    <citation type="submission" date="2016-10" db="EMBL/GenBank/DDBJ databases">
        <authorList>
            <person name="de Groot N.N."/>
        </authorList>
    </citation>
    <scope>NUCLEOTIDE SEQUENCE [LARGE SCALE GENOMIC DNA]</scope>
    <source>
        <strain evidence="2 3">LMG 2158</strain>
    </source>
</reference>
<proteinExistence type="predicted"/>
<organism evidence="2 3">
    <name type="scientific">Pseudomonas asplenii</name>
    <dbReference type="NCBI Taxonomy" id="53407"/>
    <lineage>
        <taxon>Bacteria</taxon>
        <taxon>Pseudomonadati</taxon>
        <taxon>Pseudomonadota</taxon>
        <taxon>Gammaproteobacteria</taxon>
        <taxon>Pseudomonadales</taxon>
        <taxon>Pseudomonadaceae</taxon>
        <taxon>Pseudomonas</taxon>
    </lineage>
</organism>
<protein>
    <submittedName>
        <fullName evidence="2">Phage tail assembly chaperone protein</fullName>
    </submittedName>
</protein>
<sequence>MKPIFQTPSLHPIIKWELIREARDTDLAASDYALMADYPLTDGERTALTAYRQSLRDIPDQGDNPDNIVWPEKPAFLK</sequence>
<dbReference type="EMBL" id="LT629972">
    <property type="protein sequence ID" value="SEI12651.1"/>
    <property type="molecule type" value="Genomic_DNA"/>
</dbReference>
<evidence type="ECO:0000259" key="1">
    <source>
        <dbReference type="Pfam" id="PF16778"/>
    </source>
</evidence>
<dbReference type="OrthoDB" id="1685143at2"/>